<accession>A0A0M8ZPX0</accession>
<dbReference type="AlphaFoldDB" id="A0A0M8ZPX0"/>
<dbReference type="Proteomes" id="UP000053105">
    <property type="component" value="Unassembled WGS sequence"/>
</dbReference>
<evidence type="ECO:0000313" key="1">
    <source>
        <dbReference type="EMBL" id="KOX68517.1"/>
    </source>
</evidence>
<gene>
    <name evidence="1" type="ORF">WN51_04003</name>
</gene>
<protein>
    <submittedName>
        <fullName evidence="1">Uncharacterized protein</fullName>
    </submittedName>
</protein>
<proteinExistence type="predicted"/>
<sequence>MQSEDQRMGLDLPLGVHGWLLLPPPPPICHTEQCGNMQPLPSDFLKIRLTMKLTVKPQSRSNGTLRQKIQFLFSSARFCRTFADLIYKSGNTTIELDKNLGEKISESAISAGRTRRYAGGV</sequence>
<keyword evidence="2" id="KW-1185">Reference proteome</keyword>
<organism evidence="1 2">
    <name type="scientific">Melipona quadrifasciata</name>
    <dbReference type="NCBI Taxonomy" id="166423"/>
    <lineage>
        <taxon>Eukaryota</taxon>
        <taxon>Metazoa</taxon>
        <taxon>Ecdysozoa</taxon>
        <taxon>Arthropoda</taxon>
        <taxon>Hexapoda</taxon>
        <taxon>Insecta</taxon>
        <taxon>Pterygota</taxon>
        <taxon>Neoptera</taxon>
        <taxon>Endopterygota</taxon>
        <taxon>Hymenoptera</taxon>
        <taxon>Apocrita</taxon>
        <taxon>Aculeata</taxon>
        <taxon>Apoidea</taxon>
        <taxon>Anthophila</taxon>
        <taxon>Apidae</taxon>
        <taxon>Melipona</taxon>
    </lineage>
</organism>
<name>A0A0M8ZPX0_9HYME</name>
<dbReference type="EMBL" id="KQ435922">
    <property type="protein sequence ID" value="KOX68517.1"/>
    <property type="molecule type" value="Genomic_DNA"/>
</dbReference>
<reference evidence="1 2" key="1">
    <citation type="submission" date="2015-07" db="EMBL/GenBank/DDBJ databases">
        <title>The genome of Melipona quadrifasciata.</title>
        <authorList>
            <person name="Pan H."/>
            <person name="Kapheim K."/>
        </authorList>
    </citation>
    <scope>NUCLEOTIDE SEQUENCE [LARGE SCALE GENOMIC DNA]</scope>
    <source>
        <strain evidence="1">0111107301</strain>
        <tissue evidence="1">Whole body</tissue>
    </source>
</reference>
<evidence type="ECO:0000313" key="2">
    <source>
        <dbReference type="Proteomes" id="UP000053105"/>
    </source>
</evidence>